<dbReference type="PANTHER" id="PTHR30558">
    <property type="entry name" value="EXBD MEMBRANE COMPONENT OF PMF-DRIVEN MACROMOLECULE IMPORT SYSTEM"/>
    <property type="match status" value="1"/>
</dbReference>
<sequence>MGMVDSPGERRGSKRSKRQRKRLGFRLDMTPMVDVAFLLLTFFMLTTTFAKSNTMEINIPPEKGEVSVAELNVMTLRVPGNGFAYWSLGEDAPRQMPLYDKDDAHASLNRELRQVLQREFTRNNKLVIVVRISDKAKYKSLVDIIDEFNLMKIDRFSLDDFTDQDEAAIKAASHQAVLEHAAGKGA</sequence>
<dbReference type="Pfam" id="PF02472">
    <property type="entry name" value="ExbD"/>
    <property type="match status" value="1"/>
</dbReference>
<gene>
    <name evidence="9" type="ORF">ENL01_05200</name>
</gene>
<evidence type="ECO:0000256" key="5">
    <source>
        <dbReference type="ARBA" id="ARBA00022989"/>
    </source>
</evidence>
<evidence type="ECO:0000256" key="7">
    <source>
        <dbReference type="RuleBase" id="RU003879"/>
    </source>
</evidence>
<evidence type="ECO:0000256" key="8">
    <source>
        <dbReference type="SAM" id="MobiDB-lite"/>
    </source>
</evidence>
<comment type="subcellular location">
    <subcellularLocation>
        <location evidence="1">Cell membrane</location>
        <topology evidence="1">Single-pass membrane protein</topology>
    </subcellularLocation>
    <subcellularLocation>
        <location evidence="7">Cell membrane</location>
        <topology evidence="7">Single-pass type II membrane protein</topology>
    </subcellularLocation>
</comment>
<keyword evidence="5" id="KW-1133">Transmembrane helix</keyword>
<comment type="caution">
    <text evidence="9">The sequence shown here is derived from an EMBL/GenBank/DDBJ whole genome shotgun (WGS) entry which is preliminary data.</text>
</comment>
<dbReference type="EMBL" id="DRSK01000291">
    <property type="protein sequence ID" value="HHE08246.1"/>
    <property type="molecule type" value="Genomic_DNA"/>
</dbReference>
<dbReference type="AlphaFoldDB" id="A0A7C5DCL5"/>
<dbReference type="GO" id="GO:0022857">
    <property type="term" value="F:transmembrane transporter activity"/>
    <property type="evidence" value="ECO:0007669"/>
    <property type="project" value="InterPro"/>
</dbReference>
<organism evidence="9">
    <name type="scientific">Chlorobaculum parvum</name>
    <dbReference type="NCBI Taxonomy" id="274539"/>
    <lineage>
        <taxon>Bacteria</taxon>
        <taxon>Pseudomonadati</taxon>
        <taxon>Chlorobiota</taxon>
        <taxon>Chlorobiia</taxon>
        <taxon>Chlorobiales</taxon>
        <taxon>Chlorobiaceae</taxon>
        <taxon>Chlorobaculum</taxon>
    </lineage>
</organism>
<evidence type="ECO:0000256" key="4">
    <source>
        <dbReference type="ARBA" id="ARBA00022692"/>
    </source>
</evidence>
<comment type="similarity">
    <text evidence="2 7">Belongs to the ExbD/TolR family.</text>
</comment>
<accession>A0A7C5DCL5</accession>
<keyword evidence="7" id="KW-0653">Protein transport</keyword>
<evidence type="ECO:0000256" key="3">
    <source>
        <dbReference type="ARBA" id="ARBA00022475"/>
    </source>
</evidence>
<keyword evidence="7" id="KW-0813">Transport</keyword>
<proteinExistence type="inferred from homology"/>
<protein>
    <submittedName>
        <fullName evidence="9">Biopolymer transporter ExbD</fullName>
    </submittedName>
</protein>
<dbReference type="PANTHER" id="PTHR30558:SF3">
    <property type="entry name" value="BIOPOLYMER TRANSPORT PROTEIN EXBD-RELATED"/>
    <property type="match status" value="1"/>
</dbReference>
<reference evidence="9" key="1">
    <citation type="journal article" date="2020" name="mSystems">
        <title>Genome- and Community-Level Interaction Insights into Carbon Utilization and Element Cycling Functions of Hydrothermarchaeota in Hydrothermal Sediment.</title>
        <authorList>
            <person name="Zhou Z."/>
            <person name="Liu Y."/>
            <person name="Xu W."/>
            <person name="Pan J."/>
            <person name="Luo Z.H."/>
            <person name="Li M."/>
        </authorList>
    </citation>
    <scope>NUCLEOTIDE SEQUENCE [LARGE SCALE GENOMIC DNA]</scope>
    <source>
        <strain evidence="9">HyVt-628</strain>
    </source>
</reference>
<dbReference type="GO" id="GO:0005886">
    <property type="term" value="C:plasma membrane"/>
    <property type="evidence" value="ECO:0007669"/>
    <property type="project" value="UniProtKB-SubCell"/>
</dbReference>
<evidence type="ECO:0000256" key="1">
    <source>
        <dbReference type="ARBA" id="ARBA00004162"/>
    </source>
</evidence>
<keyword evidence="3" id="KW-1003">Cell membrane</keyword>
<keyword evidence="4 7" id="KW-0812">Transmembrane</keyword>
<feature type="compositionally biased region" description="Basic residues" evidence="8">
    <location>
        <begin position="12"/>
        <end position="21"/>
    </location>
</feature>
<dbReference type="InterPro" id="IPR003400">
    <property type="entry name" value="ExbD"/>
</dbReference>
<feature type="region of interest" description="Disordered" evidence="8">
    <location>
        <begin position="1"/>
        <end position="21"/>
    </location>
</feature>
<evidence type="ECO:0000256" key="6">
    <source>
        <dbReference type="ARBA" id="ARBA00023136"/>
    </source>
</evidence>
<dbReference type="GO" id="GO:0015031">
    <property type="term" value="P:protein transport"/>
    <property type="evidence" value="ECO:0007669"/>
    <property type="project" value="UniProtKB-KW"/>
</dbReference>
<evidence type="ECO:0000256" key="2">
    <source>
        <dbReference type="ARBA" id="ARBA00005811"/>
    </source>
</evidence>
<dbReference type="Proteomes" id="UP000886059">
    <property type="component" value="Unassembled WGS sequence"/>
</dbReference>
<name>A0A7C5DCL5_9CHLB</name>
<evidence type="ECO:0000313" key="9">
    <source>
        <dbReference type="EMBL" id="HHE08246.1"/>
    </source>
</evidence>
<keyword evidence="6" id="KW-0472">Membrane</keyword>